<dbReference type="InterPro" id="IPR010342">
    <property type="entry name" value="DUF938"/>
</dbReference>
<proteinExistence type="predicted"/>
<dbReference type="EMBL" id="SADE01000002">
    <property type="protein sequence ID" value="RVU36442.1"/>
    <property type="molecule type" value="Genomic_DNA"/>
</dbReference>
<reference evidence="2" key="1">
    <citation type="submission" date="2019-01" db="EMBL/GenBank/DDBJ databases">
        <title>Gri0909 isolated from a small marine red alga.</title>
        <authorList>
            <person name="Kim J."/>
            <person name="Jeong S.E."/>
            <person name="Jeon C.O."/>
        </authorList>
    </citation>
    <scope>NUCLEOTIDE SEQUENCE [LARGE SCALE GENOMIC DNA]</scope>
    <source>
        <strain evidence="2">Gri0909</strain>
    </source>
</reference>
<accession>A0A437QPJ9</accession>
<dbReference type="PANTHER" id="PTHR20974:SF0">
    <property type="entry name" value="UPF0585 PROTEIN CG18661"/>
    <property type="match status" value="1"/>
</dbReference>
<dbReference type="RefSeq" id="WP_127765918.1">
    <property type="nucleotide sequence ID" value="NZ_SADE01000002.1"/>
</dbReference>
<dbReference type="SUPFAM" id="SSF53335">
    <property type="entry name" value="S-adenosyl-L-methionine-dependent methyltransferases"/>
    <property type="match status" value="1"/>
</dbReference>
<keyword evidence="2" id="KW-1185">Reference proteome</keyword>
<organism evidence="1 2">
    <name type="scientific">Hwanghaeella grinnelliae</name>
    <dbReference type="NCBI Taxonomy" id="2500179"/>
    <lineage>
        <taxon>Bacteria</taxon>
        <taxon>Pseudomonadati</taxon>
        <taxon>Pseudomonadota</taxon>
        <taxon>Alphaproteobacteria</taxon>
        <taxon>Rhodospirillales</taxon>
        <taxon>Rhodospirillaceae</taxon>
        <taxon>Hwanghaeella</taxon>
    </lineage>
</organism>
<dbReference type="PANTHER" id="PTHR20974">
    <property type="entry name" value="UPF0585 PROTEIN CG18661"/>
    <property type="match status" value="1"/>
</dbReference>
<comment type="caution">
    <text evidence="1">The sequence shown here is derived from an EMBL/GenBank/DDBJ whole genome shotgun (WGS) entry which is preliminary data.</text>
</comment>
<dbReference type="Gene3D" id="3.40.50.150">
    <property type="entry name" value="Vaccinia Virus protein VP39"/>
    <property type="match status" value="1"/>
</dbReference>
<dbReference type="Pfam" id="PF06080">
    <property type="entry name" value="DUF938"/>
    <property type="match status" value="1"/>
</dbReference>
<evidence type="ECO:0000313" key="1">
    <source>
        <dbReference type="EMBL" id="RVU36442.1"/>
    </source>
</evidence>
<gene>
    <name evidence="1" type="ORF">EOI86_14665</name>
</gene>
<dbReference type="AlphaFoldDB" id="A0A437QPJ9"/>
<evidence type="ECO:0000313" key="2">
    <source>
        <dbReference type="Proteomes" id="UP000287447"/>
    </source>
</evidence>
<sequence length="206" mass="22369">MEDPRRVSPAFARNAEPILTVLDRVLPPVGTVLEIASGPGEHAVFFSRNLASGRYDWRWQPTDIDLDNLTSIDAHARALEGREEVLLPAKHLDASAAVWPVERADAVVCINMIHIAPWAACAGLLRGAGRVLPKDGVLYLYGPFKRGGAHTAPTNEAFDASLRARDASWGIRDLDDVAALAAEHGFGLDDTVEMPANNLSVVFRKE</sequence>
<dbReference type="InterPro" id="IPR029063">
    <property type="entry name" value="SAM-dependent_MTases_sf"/>
</dbReference>
<dbReference type="OrthoDB" id="5525831at2"/>
<name>A0A437QPJ9_9PROT</name>
<protein>
    <submittedName>
        <fullName evidence="1">DUF938 domain-containing protein</fullName>
    </submittedName>
</protein>
<dbReference type="Proteomes" id="UP000287447">
    <property type="component" value="Unassembled WGS sequence"/>
</dbReference>